<proteinExistence type="predicted"/>
<evidence type="ECO:0000313" key="3">
    <source>
        <dbReference type="EMBL" id="EFM83647.1"/>
    </source>
</evidence>
<dbReference type="SMART" id="SM00422">
    <property type="entry name" value="HTH_MERR"/>
    <property type="match status" value="1"/>
</dbReference>
<comment type="caution">
    <text evidence="3">The sequence shown here is derived from an EMBL/GenBank/DDBJ whole genome shotgun (WGS) entry which is preliminary data.</text>
</comment>
<reference evidence="3 4" key="1">
    <citation type="submission" date="2010-07" db="EMBL/GenBank/DDBJ databases">
        <authorList>
            <person name="Sid Ahmed O."/>
        </authorList>
    </citation>
    <scope>NUCLEOTIDE SEQUENCE [LARGE SCALE GENOMIC DNA]</scope>
    <source>
        <strain evidence="3 4">TX4248</strain>
    </source>
</reference>
<dbReference type="EMBL" id="AEBR01000021">
    <property type="protein sequence ID" value="EFM83647.1"/>
    <property type="molecule type" value="Genomic_DNA"/>
</dbReference>
<dbReference type="RefSeq" id="WP_002383688.1">
    <property type="nucleotide sequence ID" value="NZ_GL454427.1"/>
</dbReference>
<dbReference type="SMR" id="A0A125W8P0"/>
<dbReference type="SUPFAM" id="SSF46955">
    <property type="entry name" value="Putative DNA-binding domain"/>
    <property type="match status" value="1"/>
</dbReference>
<dbReference type="GO" id="GO:0003677">
    <property type="term" value="F:DNA binding"/>
    <property type="evidence" value="ECO:0007669"/>
    <property type="project" value="UniProtKB-KW"/>
</dbReference>
<evidence type="ECO:0000313" key="4">
    <source>
        <dbReference type="Proteomes" id="UP000004846"/>
    </source>
</evidence>
<accession>A0A125W8P0</accession>
<dbReference type="PROSITE" id="PS50937">
    <property type="entry name" value="HTH_MERR_2"/>
    <property type="match status" value="1"/>
</dbReference>
<sequence>MWSKMIQRLLNEENLLIGISELSEIAEVSPRQLRYWEEKGYISSIAKDANGPRKYRLHTVVKVHWIKRFLDEGYTLQSAVEKAEEQHRNVGMTKKIFSQMFHGISEVCPNYVAIDLGDFDEEQKLYVVFNETTEVSEYLLIPKDADVSDELKKRK</sequence>
<keyword evidence="1" id="KW-0238">DNA-binding</keyword>
<evidence type="ECO:0000259" key="2">
    <source>
        <dbReference type="PROSITE" id="PS50937"/>
    </source>
</evidence>
<dbReference type="GeneID" id="60892865"/>
<dbReference type="GO" id="GO:0003700">
    <property type="term" value="F:DNA-binding transcription factor activity"/>
    <property type="evidence" value="ECO:0007669"/>
    <property type="project" value="InterPro"/>
</dbReference>
<protein>
    <submittedName>
        <fullName evidence="3">Transcriptional regulator, MerR family</fullName>
    </submittedName>
</protein>
<feature type="domain" description="HTH merR-type" evidence="2">
    <location>
        <begin position="16"/>
        <end position="85"/>
    </location>
</feature>
<evidence type="ECO:0000256" key="1">
    <source>
        <dbReference type="ARBA" id="ARBA00023125"/>
    </source>
</evidence>
<dbReference type="Gene3D" id="1.10.1660.10">
    <property type="match status" value="1"/>
</dbReference>
<dbReference type="AlphaFoldDB" id="A0A125W8P0"/>
<organism evidence="3 4">
    <name type="scientific">Enterococcus faecalis TX4248</name>
    <dbReference type="NCBI Taxonomy" id="749495"/>
    <lineage>
        <taxon>Bacteria</taxon>
        <taxon>Bacillati</taxon>
        <taxon>Bacillota</taxon>
        <taxon>Bacilli</taxon>
        <taxon>Lactobacillales</taxon>
        <taxon>Enterococcaceae</taxon>
        <taxon>Enterococcus</taxon>
    </lineage>
</organism>
<dbReference type="InterPro" id="IPR009061">
    <property type="entry name" value="DNA-bd_dom_put_sf"/>
</dbReference>
<dbReference type="PANTHER" id="PTHR30204:SF15">
    <property type="entry name" value="BLL5018 PROTEIN"/>
    <property type="match status" value="1"/>
</dbReference>
<dbReference type="CDD" id="cd01105">
    <property type="entry name" value="HTH_GlnR-like"/>
    <property type="match status" value="1"/>
</dbReference>
<dbReference type="HOGENOM" id="CLU_119478_0_0_9"/>
<dbReference type="InterPro" id="IPR047057">
    <property type="entry name" value="MerR_fam"/>
</dbReference>
<dbReference type="Pfam" id="PF13411">
    <property type="entry name" value="MerR_1"/>
    <property type="match status" value="1"/>
</dbReference>
<name>A0A125W8P0_ENTFL</name>
<dbReference type="Proteomes" id="UP000004846">
    <property type="component" value="Unassembled WGS sequence"/>
</dbReference>
<dbReference type="InterPro" id="IPR000551">
    <property type="entry name" value="MerR-type_HTH_dom"/>
</dbReference>
<dbReference type="PANTHER" id="PTHR30204">
    <property type="entry name" value="REDOX-CYCLING DRUG-SENSING TRANSCRIPTIONAL ACTIVATOR SOXR"/>
    <property type="match status" value="1"/>
</dbReference>
<gene>
    <name evidence="3" type="ORF">HMPREF9498_00749</name>
</gene>